<feature type="transmembrane region" description="Helical" evidence="1">
    <location>
        <begin position="47"/>
        <end position="68"/>
    </location>
</feature>
<dbReference type="InterPro" id="IPR026898">
    <property type="entry name" value="PrsW"/>
</dbReference>
<dbReference type="EMBL" id="AUZY01002137">
    <property type="protein sequence ID" value="EQD72947.1"/>
    <property type="molecule type" value="Genomic_DNA"/>
</dbReference>
<dbReference type="GO" id="GO:0008233">
    <property type="term" value="F:peptidase activity"/>
    <property type="evidence" value="ECO:0007669"/>
    <property type="project" value="InterPro"/>
</dbReference>
<gene>
    <name evidence="2" type="ORF">B1B_03478</name>
</gene>
<dbReference type="AlphaFoldDB" id="T1BST3"/>
<evidence type="ECO:0008006" key="3">
    <source>
        <dbReference type="Google" id="ProtNLM"/>
    </source>
</evidence>
<dbReference type="PANTHER" id="PTHR36844">
    <property type="entry name" value="PROTEASE PRSW"/>
    <property type="match status" value="1"/>
</dbReference>
<dbReference type="PANTHER" id="PTHR36844:SF1">
    <property type="entry name" value="PROTEASE PRSW"/>
    <property type="match status" value="1"/>
</dbReference>
<reference evidence="2" key="2">
    <citation type="journal article" date="2014" name="ISME J.">
        <title>Microbial stratification in low pH oxic and suboxic macroscopic growths along an acid mine drainage.</title>
        <authorList>
            <person name="Mendez-Garcia C."/>
            <person name="Mesa V."/>
            <person name="Sprenger R.R."/>
            <person name="Richter M."/>
            <person name="Diez M.S."/>
            <person name="Solano J."/>
            <person name="Bargiela R."/>
            <person name="Golyshina O.V."/>
            <person name="Manteca A."/>
            <person name="Ramos J.L."/>
            <person name="Gallego J.R."/>
            <person name="Llorente I."/>
            <person name="Martins Dos Santos V.A."/>
            <person name="Jensen O.N."/>
            <person name="Pelaez A.I."/>
            <person name="Sanchez J."/>
            <person name="Ferrer M."/>
        </authorList>
    </citation>
    <scope>NUCLEOTIDE SEQUENCE</scope>
</reference>
<feature type="transmembrane region" description="Helical" evidence="1">
    <location>
        <begin position="229"/>
        <end position="249"/>
    </location>
</feature>
<dbReference type="Pfam" id="PF13367">
    <property type="entry name" value="PrsW-protease"/>
    <property type="match status" value="1"/>
</dbReference>
<evidence type="ECO:0000313" key="2">
    <source>
        <dbReference type="EMBL" id="EQD72947.1"/>
    </source>
</evidence>
<feature type="transmembrane region" description="Helical" evidence="1">
    <location>
        <begin position="164"/>
        <end position="182"/>
    </location>
</feature>
<keyword evidence="1" id="KW-0472">Membrane</keyword>
<evidence type="ECO:0000256" key="1">
    <source>
        <dbReference type="SAM" id="Phobius"/>
    </source>
</evidence>
<name>T1BST3_9ZZZZ</name>
<protein>
    <recommendedName>
        <fullName evidence="3">PrsW family intramembrane metalloprotease</fullName>
    </recommendedName>
</protein>
<reference evidence="2" key="1">
    <citation type="submission" date="2013-08" db="EMBL/GenBank/DDBJ databases">
        <authorList>
            <person name="Mendez C."/>
            <person name="Richter M."/>
            <person name="Ferrer M."/>
            <person name="Sanchez J."/>
        </authorList>
    </citation>
    <scope>NUCLEOTIDE SEQUENCE</scope>
</reference>
<comment type="caution">
    <text evidence="2">The sequence shown here is derived from an EMBL/GenBank/DDBJ whole genome shotgun (WGS) entry which is preliminary data.</text>
</comment>
<keyword evidence="1" id="KW-1133">Transmembrane helix</keyword>
<feature type="transmembrane region" description="Helical" evidence="1">
    <location>
        <begin position="194"/>
        <end position="223"/>
    </location>
</feature>
<feature type="transmembrane region" description="Helical" evidence="1">
    <location>
        <begin position="80"/>
        <end position="99"/>
    </location>
</feature>
<proteinExistence type="predicted"/>
<sequence length="279" mass="29149">MSAFTDLLILLVLLLFSLLPALGFLIWVRKTERYHTESWGGVSRAFLYGALVGTFVAAILEAILFAVYAQVLQPDLGGTLPRGSTAEFLILALLIAPFVEEGIKGLGVLGMRGRIQYVSDGMVLGAAVGLGFGFMENLLYGLSALAAGLVVAVTTIAIRSLSSMLIHASATSITGYGVGVNLERKGQGHALAGAYLTAVGIHGSYNALVSLPLILPLVGLILPGYGFEALALASLFLAVVYGLAAFGYINQRIAEAQFQTAMPLPSPRPAAGSRPPGSR</sequence>
<organism evidence="2">
    <name type="scientific">mine drainage metagenome</name>
    <dbReference type="NCBI Taxonomy" id="410659"/>
    <lineage>
        <taxon>unclassified sequences</taxon>
        <taxon>metagenomes</taxon>
        <taxon>ecological metagenomes</taxon>
    </lineage>
</organism>
<keyword evidence="1" id="KW-0812">Transmembrane</keyword>
<accession>T1BST3</accession>